<proteinExistence type="predicted"/>
<name>A0ABD3FEA0_9STRA</name>
<comment type="caution">
    <text evidence="3">The sequence shown here is derived from an EMBL/GenBank/DDBJ whole genome shotgun (WGS) entry which is preliminary data.</text>
</comment>
<feature type="compositionally biased region" description="Polar residues" evidence="1">
    <location>
        <begin position="109"/>
        <end position="124"/>
    </location>
</feature>
<keyword evidence="4" id="KW-1185">Reference proteome</keyword>
<dbReference type="EMBL" id="JBIMZQ010000021">
    <property type="protein sequence ID" value="KAL3665283.1"/>
    <property type="molecule type" value="Genomic_DNA"/>
</dbReference>
<dbReference type="AlphaFoldDB" id="A0ABD3FEA0"/>
<feature type="region of interest" description="Disordered" evidence="1">
    <location>
        <begin position="78"/>
        <end position="125"/>
    </location>
</feature>
<accession>A0ABD3FEA0</accession>
<evidence type="ECO:0000256" key="1">
    <source>
        <dbReference type="SAM" id="MobiDB-lite"/>
    </source>
</evidence>
<evidence type="ECO:0000313" key="3">
    <source>
        <dbReference type="EMBL" id="KAL3665283.1"/>
    </source>
</evidence>
<protein>
    <recommendedName>
        <fullName evidence="5">RxLR effector protein</fullName>
    </recommendedName>
</protein>
<reference evidence="3 4" key="1">
    <citation type="submission" date="2024-09" db="EMBL/GenBank/DDBJ databases">
        <title>Genome sequencing and assembly of Phytophthora oleae, isolate VK10A, causative agent of rot of olive drupes.</title>
        <authorList>
            <person name="Conti Taguali S."/>
            <person name="Riolo M."/>
            <person name="La Spada F."/>
            <person name="Cacciola S.O."/>
            <person name="Dionisio G."/>
        </authorList>
    </citation>
    <scope>NUCLEOTIDE SEQUENCE [LARGE SCALE GENOMIC DNA]</scope>
    <source>
        <strain evidence="3 4">VK10A</strain>
    </source>
</reference>
<evidence type="ECO:0000256" key="2">
    <source>
        <dbReference type="SAM" id="SignalP"/>
    </source>
</evidence>
<dbReference type="Proteomes" id="UP001632037">
    <property type="component" value="Unassembled WGS sequence"/>
</dbReference>
<gene>
    <name evidence="3" type="ORF">V7S43_009911</name>
</gene>
<feature type="signal peptide" evidence="2">
    <location>
        <begin position="1"/>
        <end position="19"/>
    </location>
</feature>
<organism evidence="3 4">
    <name type="scientific">Phytophthora oleae</name>
    <dbReference type="NCBI Taxonomy" id="2107226"/>
    <lineage>
        <taxon>Eukaryota</taxon>
        <taxon>Sar</taxon>
        <taxon>Stramenopiles</taxon>
        <taxon>Oomycota</taxon>
        <taxon>Peronosporomycetes</taxon>
        <taxon>Peronosporales</taxon>
        <taxon>Peronosporaceae</taxon>
        <taxon>Phytophthora</taxon>
    </lineage>
</organism>
<keyword evidence="2" id="KW-0732">Signal</keyword>
<evidence type="ECO:0000313" key="4">
    <source>
        <dbReference type="Proteomes" id="UP001632037"/>
    </source>
</evidence>
<feature type="chain" id="PRO_5044818860" description="RxLR effector protein" evidence="2">
    <location>
        <begin position="20"/>
        <end position="178"/>
    </location>
</feature>
<sequence length="178" mass="18884">MNDVIRILLLLSLVSLEAAELLETQRTNSIQPLLQGDEDEFDPATTAFLAQVSSATLENDTAEDFTTFIDALAANTSENQSSGGNTFEDGDSDFSSALSSASDEENASISLDQDVGSSFSSNGEVENEIDSDANLAGGKNLPSSLATMQHPSGFIVLLTIALIIEMIHWLHQDAVTGQ</sequence>
<evidence type="ECO:0008006" key="5">
    <source>
        <dbReference type="Google" id="ProtNLM"/>
    </source>
</evidence>